<name>A0A538TYT6_UNCEI</name>
<feature type="region of interest" description="Disordered" evidence="1">
    <location>
        <begin position="1"/>
        <end position="57"/>
    </location>
</feature>
<organism evidence="2 3">
    <name type="scientific">Eiseniibacteriota bacterium</name>
    <dbReference type="NCBI Taxonomy" id="2212470"/>
    <lineage>
        <taxon>Bacteria</taxon>
        <taxon>Candidatus Eiseniibacteriota</taxon>
    </lineage>
</organism>
<dbReference type="EMBL" id="VBPA01000381">
    <property type="protein sequence ID" value="TMQ68816.1"/>
    <property type="molecule type" value="Genomic_DNA"/>
</dbReference>
<comment type="caution">
    <text evidence="2">The sequence shown here is derived from an EMBL/GenBank/DDBJ whole genome shotgun (WGS) entry which is preliminary data.</text>
</comment>
<proteinExistence type="predicted"/>
<accession>A0A538TYT6</accession>
<dbReference type="Proteomes" id="UP000319836">
    <property type="component" value="Unassembled WGS sequence"/>
</dbReference>
<evidence type="ECO:0000256" key="1">
    <source>
        <dbReference type="SAM" id="MobiDB-lite"/>
    </source>
</evidence>
<reference evidence="2 3" key="1">
    <citation type="journal article" date="2019" name="Nat. Microbiol.">
        <title>Mediterranean grassland soil C-N compound turnover is dependent on rainfall and depth, and is mediated by genomically divergent microorganisms.</title>
        <authorList>
            <person name="Diamond S."/>
            <person name="Andeer P.F."/>
            <person name="Li Z."/>
            <person name="Crits-Christoph A."/>
            <person name="Burstein D."/>
            <person name="Anantharaman K."/>
            <person name="Lane K.R."/>
            <person name="Thomas B.C."/>
            <person name="Pan C."/>
            <person name="Northen T.R."/>
            <person name="Banfield J.F."/>
        </authorList>
    </citation>
    <scope>NUCLEOTIDE SEQUENCE [LARGE SCALE GENOMIC DNA]</scope>
    <source>
        <strain evidence="2">WS_10</strain>
    </source>
</reference>
<feature type="non-terminal residue" evidence="2">
    <location>
        <position position="286"/>
    </location>
</feature>
<evidence type="ECO:0000313" key="3">
    <source>
        <dbReference type="Proteomes" id="UP000319836"/>
    </source>
</evidence>
<dbReference type="AlphaFoldDB" id="A0A538TYT6"/>
<evidence type="ECO:0000313" key="2">
    <source>
        <dbReference type="EMBL" id="TMQ68816.1"/>
    </source>
</evidence>
<sequence>MSIGIEKLAQEVGATPPDAPDQENGRHAAQAAVDRALGATSPRTAEHDGAAAGSARSEARDERFLERLALWEDLLTIVVDPESPKVRDRERARSALDFLLRRAGLDPESFWRLGRAQRGRLFLSRYSRVSRDIPQLEITAFDLDKLLKERFRSEPLTIGAAWHYGWWRSYFSHAAITHPANDGLREEFSTAWDIVRKAPAVIFRTGEGEERVDLHPVRLDLPMIVGPLPHSDGETLELAYLEAIQQADPGRDLLTRSLVVVEAAAYVTHAPALAPHAANLMVRFAP</sequence>
<gene>
    <name evidence="2" type="ORF">E6K80_13760</name>
</gene>
<protein>
    <submittedName>
        <fullName evidence="2">Uncharacterized protein</fullName>
    </submittedName>
</protein>